<keyword evidence="1" id="KW-0378">Hydrolase</keyword>
<dbReference type="AlphaFoldDB" id="X1L4F1"/>
<dbReference type="PANTHER" id="PTHR43856:SF1">
    <property type="entry name" value="MITOCHONDRIAL CARDIOLIPIN HYDROLASE"/>
    <property type="match status" value="1"/>
</dbReference>
<comment type="caution">
    <text evidence="5">The sequence shown here is derived from an EMBL/GenBank/DDBJ whole genome shotgun (WGS) entry which is preliminary data.</text>
</comment>
<keyword evidence="2" id="KW-0442">Lipid degradation</keyword>
<evidence type="ECO:0000256" key="1">
    <source>
        <dbReference type="ARBA" id="ARBA00022801"/>
    </source>
</evidence>
<evidence type="ECO:0000313" key="5">
    <source>
        <dbReference type="EMBL" id="GAI14232.1"/>
    </source>
</evidence>
<dbReference type="PANTHER" id="PTHR43856">
    <property type="entry name" value="CARDIOLIPIN HYDROLASE"/>
    <property type="match status" value="1"/>
</dbReference>
<evidence type="ECO:0000259" key="4">
    <source>
        <dbReference type="PROSITE" id="PS50035"/>
    </source>
</evidence>
<dbReference type="Pfam" id="PF13091">
    <property type="entry name" value="PLDc_2"/>
    <property type="match status" value="1"/>
</dbReference>
<dbReference type="Gene3D" id="3.30.870.10">
    <property type="entry name" value="Endonuclease Chain A"/>
    <property type="match status" value="1"/>
</dbReference>
<dbReference type="PROSITE" id="PS50035">
    <property type="entry name" value="PLD"/>
    <property type="match status" value="1"/>
</dbReference>
<evidence type="ECO:0000256" key="2">
    <source>
        <dbReference type="ARBA" id="ARBA00022963"/>
    </source>
</evidence>
<evidence type="ECO:0000256" key="3">
    <source>
        <dbReference type="ARBA" id="ARBA00023098"/>
    </source>
</evidence>
<dbReference type="InterPro" id="IPR001736">
    <property type="entry name" value="PLipase_D/transphosphatidylase"/>
</dbReference>
<accession>X1L4F1</accession>
<sequence>MLEAHKRGVEVRIFTDDMTSWSEKSRLDSLNKFFPVKTDKDPASFMHHKFCVIDEKIVWTGSFNPTYSGSSRENNNALVVMSSLLAAQFIKEFERLWEEESLSLNLN</sequence>
<dbReference type="GO" id="GO:0016891">
    <property type="term" value="F:RNA endonuclease activity producing 5'-phosphomonoesters, hydrolytic mechanism"/>
    <property type="evidence" value="ECO:0007669"/>
    <property type="project" value="TreeGrafter"/>
</dbReference>
<feature type="non-terminal residue" evidence="5">
    <location>
        <position position="107"/>
    </location>
</feature>
<organism evidence="5">
    <name type="scientific">marine sediment metagenome</name>
    <dbReference type="NCBI Taxonomy" id="412755"/>
    <lineage>
        <taxon>unclassified sequences</taxon>
        <taxon>metagenomes</taxon>
        <taxon>ecological metagenomes</taxon>
    </lineage>
</organism>
<gene>
    <name evidence="5" type="ORF">S06H3_16013</name>
</gene>
<dbReference type="GO" id="GO:0016042">
    <property type="term" value="P:lipid catabolic process"/>
    <property type="evidence" value="ECO:0007669"/>
    <property type="project" value="UniProtKB-KW"/>
</dbReference>
<dbReference type="InterPro" id="IPR051406">
    <property type="entry name" value="PLD_domain"/>
</dbReference>
<dbReference type="SUPFAM" id="SSF56024">
    <property type="entry name" value="Phospholipase D/nuclease"/>
    <property type="match status" value="1"/>
</dbReference>
<reference evidence="5" key="1">
    <citation type="journal article" date="2014" name="Front. Microbiol.">
        <title>High frequency of phylogenetically diverse reductive dehalogenase-homologous genes in deep subseafloor sedimentary metagenomes.</title>
        <authorList>
            <person name="Kawai M."/>
            <person name="Futagami T."/>
            <person name="Toyoda A."/>
            <person name="Takaki Y."/>
            <person name="Nishi S."/>
            <person name="Hori S."/>
            <person name="Arai W."/>
            <person name="Tsubouchi T."/>
            <person name="Morono Y."/>
            <person name="Uchiyama I."/>
            <person name="Ito T."/>
            <person name="Fujiyama A."/>
            <person name="Inagaki F."/>
            <person name="Takami H."/>
        </authorList>
    </citation>
    <scope>NUCLEOTIDE SEQUENCE</scope>
    <source>
        <strain evidence="5">Expedition CK06-06</strain>
    </source>
</reference>
<protein>
    <recommendedName>
        <fullName evidence="4">PLD phosphodiesterase domain-containing protein</fullName>
    </recommendedName>
</protein>
<dbReference type="InterPro" id="IPR025202">
    <property type="entry name" value="PLD-like_dom"/>
</dbReference>
<proteinExistence type="predicted"/>
<feature type="domain" description="PLD phosphodiesterase" evidence="4">
    <location>
        <begin position="42"/>
        <end position="69"/>
    </location>
</feature>
<keyword evidence="3" id="KW-0443">Lipid metabolism</keyword>
<name>X1L4F1_9ZZZZ</name>
<dbReference type="EMBL" id="BARV01007902">
    <property type="protein sequence ID" value="GAI14232.1"/>
    <property type="molecule type" value="Genomic_DNA"/>
</dbReference>